<evidence type="ECO:0000256" key="1">
    <source>
        <dbReference type="ARBA" id="ARBA00005854"/>
    </source>
</evidence>
<dbReference type="GO" id="GO:0016618">
    <property type="term" value="F:hydroxypyruvate reductase [NAD(P)H] activity"/>
    <property type="evidence" value="ECO:0007669"/>
    <property type="project" value="TreeGrafter"/>
</dbReference>
<comment type="similarity">
    <text evidence="1">Belongs to the D-isomer specific 2-hydroxyacid dehydrogenase family.</text>
</comment>
<feature type="domain" description="D-isomer specific 2-hydroxyacid dehydrogenase NAD-binding" evidence="3">
    <location>
        <begin position="57"/>
        <end position="107"/>
    </location>
</feature>
<name>A0A9N9ZI76_9HYPO</name>
<reference evidence="5" key="1">
    <citation type="submission" date="2019-06" db="EMBL/GenBank/DDBJ databases">
        <authorList>
            <person name="Broberg M."/>
        </authorList>
    </citation>
    <scope>NUCLEOTIDE SEQUENCE [LARGE SCALE GENOMIC DNA]</scope>
</reference>
<dbReference type="Gene3D" id="3.40.50.720">
    <property type="entry name" value="NAD(P)-binding Rossmann-like Domain"/>
    <property type="match status" value="2"/>
</dbReference>
<dbReference type="AlphaFoldDB" id="A0A9N9ZI76"/>
<dbReference type="InterPro" id="IPR006140">
    <property type="entry name" value="D-isomer_DH_NAD-bd"/>
</dbReference>
<organism evidence="4 5">
    <name type="scientific">Clonostachys solani</name>
    <dbReference type="NCBI Taxonomy" id="160281"/>
    <lineage>
        <taxon>Eukaryota</taxon>
        <taxon>Fungi</taxon>
        <taxon>Dikarya</taxon>
        <taxon>Ascomycota</taxon>
        <taxon>Pezizomycotina</taxon>
        <taxon>Sordariomycetes</taxon>
        <taxon>Hypocreomycetidae</taxon>
        <taxon>Hypocreales</taxon>
        <taxon>Bionectriaceae</taxon>
        <taxon>Clonostachys</taxon>
    </lineage>
</organism>
<evidence type="ECO:0000313" key="4">
    <source>
        <dbReference type="EMBL" id="CAH0055655.1"/>
    </source>
</evidence>
<accession>A0A9N9ZI76</accession>
<dbReference type="InterPro" id="IPR050223">
    <property type="entry name" value="D-isomer_2-hydroxyacid_DH"/>
</dbReference>
<dbReference type="InterPro" id="IPR036291">
    <property type="entry name" value="NAD(P)-bd_dom_sf"/>
</dbReference>
<dbReference type="GO" id="GO:0030267">
    <property type="term" value="F:glyoxylate reductase (NADPH) activity"/>
    <property type="evidence" value="ECO:0007669"/>
    <property type="project" value="TreeGrafter"/>
</dbReference>
<dbReference type="EMBL" id="CABFOC020000058">
    <property type="protein sequence ID" value="CAH0055655.1"/>
    <property type="molecule type" value="Genomic_DNA"/>
</dbReference>
<dbReference type="PANTHER" id="PTHR10996:SF257">
    <property type="entry name" value="GLYOXYLATE REDUCTASE 1"/>
    <property type="match status" value="1"/>
</dbReference>
<evidence type="ECO:0000256" key="2">
    <source>
        <dbReference type="ARBA" id="ARBA00023002"/>
    </source>
</evidence>
<comment type="caution">
    <text evidence="4">The sequence shown here is derived from an EMBL/GenBank/DDBJ whole genome shotgun (WGS) entry which is preliminary data.</text>
</comment>
<proteinExistence type="inferred from homology"/>
<dbReference type="Proteomes" id="UP000775872">
    <property type="component" value="Unassembled WGS sequence"/>
</dbReference>
<dbReference type="GO" id="GO:0005829">
    <property type="term" value="C:cytosol"/>
    <property type="evidence" value="ECO:0007669"/>
    <property type="project" value="TreeGrafter"/>
</dbReference>
<dbReference type="SUPFAM" id="SSF51735">
    <property type="entry name" value="NAD(P)-binding Rossmann-fold domains"/>
    <property type="match status" value="1"/>
</dbReference>
<evidence type="ECO:0000313" key="5">
    <source>
        <dbReference type="Proteomes" id="UP000775872"/>
    </source>
</evidence>
<dbReference type="Pfam" id="PF02826">
    <property type="entry name" value="2-Hacid_dh_C"/>
    <property type="match status" value="1"/>
</dbReference>
<protein>
    <recommendedName>
        <fullName evidence="3">D-isomer specific 2-hydroxyacid dehydrogenase NAD-binding domain-containing protein</fullName>
    </recommendedName>
</protein>
<keyword evidence="5" id="KW-1185">Reference proteome</keyword>
<gene>
    <name evidence="4" type="ORF">CSOL1703_00017759</name>
</gene>
<reference evidence="4 5" key="2">
    <citation type="submission" date="2021-10" db="EMBL/GenBank/DDBJ databases">
        <authorList>
            <person name="Piombo E."/>
        </authorList>
    </citation>
    <scope>NUCLEOTIDE SEQUENCE [LARGE SCALE GENOMIC DNA]</scope>
</reference>
<evidence type="ECO:0000259" key="3">
    <source>
        <dbReference type="Pfam" id="PF02826"/>
    </source>
</evidence>
<dbReference type="GO" id="GO:0051287">
    <property type="term" value="F:NAD binding"/>
    <property type="evidence" value="ECO:0007669"/>
    <property type="project" value="InterPro"/>
</dbReference>
<sequence length="166" mass="18129">MPPTGRDPQGKILGILDISGIGCQIACKSRTFQMLFQYAFDGEHKRHAYLSYDSFSFLLKAKMYHLTSHPKLRRMHMSVIVNTTQGAIIDEEGLVAALESGKICGAGPIPNILRMPQMGTLTVETGATMEDALIANVKASLGGNRDPNLVRDQRPVMGRGRIMGQA</sequence>
<dbReference type="PANTHER" id="PTHR10996">
    <property type="entry name" value="2-HYDROXYACID DEHYDROGENASE-RELATED"/>
    <property type="match status" value="1"/>
</dbReference>
<keyword evidence="2" id="KW-0560">Oxidoreductase</keyword>